<dbReference type="Pfam" id="PF00582">
    <property type="entry name" value="Usp"/>
    <property type="match status" value="2"/>
</dbReference>
<organism evidence="4 5">
    <name type="scientific">Parafrankia irregularis</name>
    <dbReference type="NCBI Taxonomy" id="795642"/>
    <lineage>
        <taxon>Bacteria</taxon>
        <taxon>Bacillati</taxon>
        <taxon>Actinomycetota</taxon>
        <taxon>Actinomycetes</taxon>
        <taxon>Frankiales</taxon>
        <taxon>Frankiaceae</taxon>
        <taxon>Parafrankia</taxon>
    </lineage>
</organism>
<dbReference type="PANTHER" id="PTHR46268">
    <property type="entry name" value="STRESS RESPONSE PROTEIN NHAX"/>
    <property type="match status" value="1"/>
</dbReference>
<dbReference type="EMBL" id="FAOZ01000014">
    <property type="protein sequence ID" value="CUU57672.1"/>
    <property type="molecule type" value="Genomic_DNA"/>
</dbReference>
<protein>
    <submittedName>
        <fullName evidence="4">Nucleotide-binding universal stress protein, UspA family</fullName>
    </submittedName>
</protein>
<feature type="compositionally biased region" description="Low complexity" evidence="2">
    <location>
        <begin position="14"/>
        <end position="26"/>
    </location>
</feature>
<dbReference type="PRINTS" id="PR01438">
    <property type="entry name" value="UNVRSLSTRESS"/>
</dbReference>
<dbReference type="Gene3D" id="3.40.50.620">
    <property type="entry name" value="HUPs"/>
    <property type="match status" value="2"/>
</dbReference>
<evidence type="ECO:0000256" key="2">
    <source>
        <dbReference type="SAM" id="MobiDB-lite"/>
    </source>
</evidence>
<proteinExistence type="inferred from homology"/>
<comment type="similarity">
    <text evidence="1">Belongs to the universal stress protein A family.</text>
</comment>
<dbReference type="InterPro" id="IPR006015">
    <property type="entry name" value="Universal_stress_UspA"/>
</dbReference>
<evidence type="ECO:0000313" key="5">
    <source>
        <dbReference type="Proteomes" id="UP000198802"/>
    </source>
</evidence>
<feature type="domain" description="UspA" evidence="3">
    <location>
        <begin position="31"/>
        <end position="170"/>
    </location>
</feature>
<name>A0A0S4QS26_9ACTN</name>
<dbReference type="RefSeq" id="WP_091279543.1">
    <property type="nucleotide sequence ID" value="NZ_FAOZ01000014.1"/>
</dbReference>
<evidence type="ECO:0000259" key="3">
    <source>
        <dbReference type="Pfam" id="PF00582"/>
    </source>
</evidence>
<dbReference type="PANTHER" id="PTHR46268:SF6">
    <property type="entry name" value="UNIVERSAL STRESS PROTEIN UP12"/>
    <property type="match status" value="1"/>
</dbReference>
<dbReference type="InterPro" id="IPR006016">
    <property type="entry name" value="UspA"/>
</dbReference>
<dbReference type="CDD" id="cd23659">
    <property type="entry name" value="USP_At3g01520-like"/>
    <property type="match status" value="1"/>
</dbReference>
<keyword evidence="5" id="KW-1185">Reference proteome</keyword>
<feature type="compositionally biased region" description="Basic and acidic residues" evidence="2">
    <location>
        <begin position="173"/>
        <end position="185"/>
    </location>
</feature>
<gene>
    <name evidence="4" type="ORF">Ga0074812_11418</name>
</gene>
<feature type="compositionally biased region" description="Polar residues" evidence="2">
    <location>
        <begin position="188"/>
        <end position="199"/>
    </location>
</feature>
<reference evidence="5" key="1">
    <citation type="submission" date="2015-11" db="EMBL/GenBank/DDBJ databases">
        <authorList>
            <person name="Varghese N."/>
        </authorList>
    </citation>
    <scope>NUCLEOTIDE SEQUENCE [LARGE SCALE GENOMIC DNA]</scope>
    <source>
        <strain evidence="5">DSM 45899</strain>
    </source>
</reference>
<dbReference type="AlphaFoldDB" id="A0A0S4QS26"/>
<feature type="region of interest" description="Disordered" evidence="2">
    <location>
        <begin position="1"/>
        <end position="26"/>
    </location>
</feature>
<feature type="region of interest" description="Disordered" evidence="2">
    <location>
        <begin position="169"/>
        <end position="206"/>
    </location>
</feature>
<sequence>MTDDIRSSRGVGGVASTRGSSASSGTAKTDIVVGIDGSPGSESALRWAIDEAVRRGARIRAVLGSCAGEQPPTVRRSAEAVAGPHDEEALAWAASQILHEELDAVPIPTGLDIVEEVVDASGTEALLTSGRDAAMIVVGTRGRGLLHRLRIGSVSASVAVHSPVPVVVARTRRPSDDAEAGRVDSSDSEPTGSAGQAPTGSAPETEADAVHPVVVGVDGSPNSLAALRWAASEAALRGAPLHVVHAWLAAIPLPFAESSAEILPALEDQARHVLDESIEAALGTSETTDTRKVREIDVHKLLVAASATRALLDASRDADLLVVGARGKGGFAELLLGSVSHQTMLHSAAPVAIVRDV</sequence>
<evidence type="ECO:0000313" key="4">
    <source>
        <dbReference type="EMBL" id="CUU57672.1"/>
    </source>
</evidence>
<dbReference type="SUPFAM" id="SSF52402">
    <property type="entry name" value="Adenine nucleotide alpha hydrolases-like"/>
    <property type="match status" value="2"/>
</dbReference>
<feature type="domain" description="UspA" evidence="3">
    <location>
        <begin position="211"/>
        <end position="355"/>
    </location>
</feature>
<evidence type="ECO:0000256" key="1">
    <source>
        <dbReference type="ARBA" id="ARBA00008791"/>
    </source>
</evidence>
<accession>A0A0S4QS26</accession>
<dbReference type="Proteomes" id="UP000198802">
    <property type="component" value="Unassembled WGS sequence"/>
</dbReference>
<dbReference type="InterPro" id="IPR014729">
    <property type="entry name" value="Rossmann-like_a/b/a_fold"/>
</dbReference>